<dbReference type="Gene3D" id="3.20.20.70">
    <property type="entry name" value="Aldolase class I"/>
    <property type="match status" value="1"/>
</dbReference>
<feature type="domain" description="C3H1-type" evidence="27">
    <location>
        <begin position="91"/>
        <end position="122"/>
    </location>
</feature>
<dbReference type="GO" id="GO:0050660">
    <property type="term" value="F:flavin adenine dinucleotide binding"/>
    <property type="evidence" value="ECO:0007669"/>
    <property type="project" value="UniProtKB-UniRule"/>
</dbReference>
<keyword evidence="18" id="KW-0539">Nucleus</keyword>
<evidence type="ECO:0000256" key="16">
    <source>
        <dbReference type="ARBA" id="ARBA00023002"/>
    </source>
</evidence>
<dbReference type="PANTHER" id="PTHR45846">
    <property type="entry name" value="TRNA-DIHYDROURIDINE(47) SYNTHASE [NAD(P)(+)]-LIKE"/>
    <property type="match status" value="1"/>
</dbReference>
<evidence type="ECO:0000256" key="17">
    <source>
        <dbReference type="ARBA" id="ARBA00023027"/>
    </source>
</evidence>
<comment type="cofactor">
    <cofactor evidence="1 25">
        <name>FMN</name>
        <dbReference type="ChEBI" id="CHEBI:58210"/>
    </cofactor>
</comment>
<keyword evidence="29" id="KW-1185">Reference proteome</keyword>
<evidence type="ECO:0000313" key="29">
    <source>
        <dbReference type="Proteomes" id="UP000761534"/>
    </source>
</evidence>
<dbReference type="FunFam" id="4.10.1000.10:FF:000029">
    <property type="entry name" value="tRNA-dihydrouridine(47) synthase [NAD(P)(+)]"/>
    <property type="match status" value="1"/>
</dbReference>
<proteinExistence type="inferred from homology"/>
<evidence type="ECO:0000256" key="20">
    <source>
        <dbReference type="ARBA" id="ARBA00048266"/>
    </source>
</evidence>
<dbReference type="Gene3D" id="4.10.1000.10">
    <property type="entry name" value="Zinc finger, CCCH-type"/>
    <property type="match status" value="1"/>
</dbReference>
<evidence type="ECO:0000256" key="13">
    <source>
        <dbReference type="ARBA" id="ARBA00022771"/>
    </source>
</evidence>
<evidence type="ECO:0000259" key="27">
    <source>
        <dbReference type="PROSITE" id="PS50103"/>
    </source>
</evidence>
<dbReference type="GO" id="GO:0008270">
    <property type="term" value="F:zinc ion binding"/>
    <property type="evidence" value="ECO:0007669"/>
    <property type="project" value="UniProtKB-KW"/>
</dbReference>
<feature type="compositionally biased region" description="Basic and acidic residues" evidence="26">
    <location>
        <begin position="61"/>
        <end position="72"/>
    </location>
</feature>
<evidence type="ECO:0000256" key="6">
    <source>
        <dbReference type="ARBA" id="ARBA00022490"/>
    </source>
</evidence>
<evidence type="ECO:0000256" key="7">
    <source>
        <dbReference type="ARBA" id="ARBA00022630"/>
    </source>
</evidence>
<comment type="catalytic activity">
    <reaction evidence="23">
        <text>5,6-dihydrouridine(47) in tRNA + NADP(+) = uridine(47) in tRNA + NADPH + H(+)</text>
        <dbReference type="Rhea" id="RHEA:53360"/>
        <dbReference type="Rhea" id="RHEA-COMP:13539"/>
        <dbReference type="Rhea" id="RHEA-COMP:13540"/>
        <dbReference type="ChEBI" id="CHEBI:15378"/>
        <dbReference type="ChEBI" id="CHEBI:57783"/>
        <dbReference type="ChEBI" id="CHEBI:58349"/>
        <dbReference type="ChEBI" id="CHEBI:65315"/>
        <dbReference type="ChEBI" id="CHEBI:74443"/>
        <dbReference type="EC" id="1.3.1.89"/>
    </reaction>
    <physiologicalReaction direction="right-to-left" evidence="23">
        <dbReference type="Rhea" id="RHEA:53362"/>
    </physiologicalReaction>
</comment>
<evidence type="ECO:0000256" key="4">
    <source>
        <dbReference type="ARBA" id="ARBA00012376"/>
    </source>
</evidence>
<comment type="caution">
    <text evidence="28">The sequence shown here is derived from an EMBL/GenBank/DDBJ whole genome shotgun (WGS) entry which is preliminary data.</text>
</comment>
<evidence type="ECO:0000256" key="5">
    <source>
        <dbReference type="ARBA" id="ARBA00022143"/>
    </source>
</evidence>
<keyword evidence="16 25" id="KW-0560">Oxidoreductase</keyword>
<dbReference type="CDD" id="cd02801">
    <property type="entry name" value="DUS_like_FMN"/>
    <property type="match status" value="1"/>
</dbReference>
<comment type="similarity">
    <text evidence="25">Belongs to the dus family. Dus3 subfamily.</text>
</comment>
<protein>
    <recommendedName>
        <fullName evidence="5 25">tRNA-dihydrouridine(47) synthase [NAD(P)(+)]</fullName>
        <ecNumber evidence="4 25">1.3.1.89</ecNumber>
    </recommendedName>
    <alternativeName>
        <fullName evidence="25">tRNA-dihydrouridine synthase 3</fullName>
    </alternativeName>
</protein>
<dbReference type="VEuPathDB" id="FungiDB:TRICI_003643"/>
<dbReference type="GO" id="GO:0005737">
    <property type="term" value="C:cytoplasm"/>
    <property type="evidence" value="ECO:0007669"/>
    <property type="project" value="UniProtKB-SubCell"/>
</dbReference>
<feature type="compositionally biased region" description="Basic and acidic residues" evidence="26">
    <location>
        <begin position="45"/>
        <end position="54"/>
    </location>
</feature>
<evidence type="ECO:0000256" key="24">
    <source>
        <dbReference type="PROSITE-ProRule" id="PRU00723"/>
    </source>
</evidence>
<dbReference type="GO" id="GO:0003723">
    <property type="term" value="F:RNA binding"/>
    <property type="evidence" value="ECO:0007669"/>
    <property type="project" value="TreeGrafter"/>
</dbReference>
<dbReference type="InterPro" id="IPR000571">
    <property type="entry name" value="Znf_CCCH"/>
</dbReference>
<comment type="catalytic activity">
    <reaction evidence="22">
        <text>a 5,6-dihydrouridine in mRNA + NADP(+) = a uridine in mRNA + NADPH + H(+)</text>
        <dbReference type="Rhea" id="RHEA:69855"/>
        <dbReference type="Rhea" id="RHEA-COMP:14658"/>
        <dbReference type="Rhea" id="RHEA-COMP:17789"/>
        <dbReference type="ChEBI" id="CHEBI:15378"/>
        <dbReference type="ChEBI" id="CHEBI:57783"/>
        <dbReference type="ChEBI" id="CHEBI:58349"/>
        <dbReference type="ChEBI" id="CHEBI:65315"/>
        <dbReference type="ChEBI" id="CHEBI:74443"/>
    </reaction>
    <physiologicalReaction direction="right-to-left" evidence="22">
        <dbReference type="Rhea" id="RHEA:69857"/>
    </physiologicalReaction>
</comment>
<feature type="compositionally biased region" description="Basic and acidic residues" evidence="26">
    <location>
        <begin position="13"/>
        <end position="27"/>
    </location>
</feature>
<evidence type="ECO:0000256" key="26">
    <source>
        <dbReference type="SAM" id="MobiDB-lite"/>
    </source>
</evidence>
<evidence type="ECO:0000256" key="1">
    <source>
        <dbReference type="ARBA" id="ARBA00001917"/>
    </source>
</evidence>
<dbReference type="PANTHER" id="PTHR45846:SF1">
    <property type="entry name" value="TRNA-DIHYDROURIDINE(47) SYNTHASE [NAD(P)(+)]-LIKE"/>
    <property type="match status" value="1"/>
</dbReference>
<evidence type="ECO:0000256" key="18">
    <source>
        <dbReference type="ARBA" id="ARBA00023242"/>
    </source>
</evidence>
<evidence type="ECO:0000313" key="28">
    <source>
        <dbReference type="EMBL" id="KAA8911957.1"/>
    </source>
</evidence>
<comment type="function">
    <text evidence="19">Catalyzes the synthesis of dihydrouridine, a modified base found in the D-loop of most tRNAs. Specifically modifies U47 in cytoplasmic tRNAs. Catalyzes the synthesis of dihydrouridine in some mRNAs, thereby affecting their translation.</text>
</comment>
<evidence type="ECO:0000256" key="23">
    <source>
        <dbReference type="ARBA" id="ARBA00049513"/>
    </source>
</evidence>
<dbReference type="PROSITE" id="PS01136">
    <property type="entry name" value="UPF0034"/>
    <property type="match status" value="1"/>
</dbReference>
<comment type="catalytic activity">
    <reaction evidence="21">
        <text>a 5,6-dihydrouridine in mRNA + NAD(+) = a uridine in mRNA + NADH + H(+)</text>
        <dbReference type="Rhea" id="RHEA:69851"/>
        <dbReference type="Rhea" id="RHEA-COMP:14658"/>
        <dbReference type="Rhea" id="RHEA-COMP:17789"/>
        <dbReference type="ChEBI" id="CHEBI:15378"/>
        <dbReference type="ChEBI" id="CHEBI:57540"/>
        <dbReference type="ChEBI" id="CHEBI:57945"/>
        <dbReference type="ChEBI" id="CHEBI:65315"/>
        <dbReference type="ChEBI" id="CHEBI:74443"/>
    </reaction>
    <physiologicalReaction direction="right-to-left" evidence="21">
        <dbReference type="Rhea" id="RHEA:69853"/>
    </physiologicalReaction>
</comment>
<dbReference type="InterPro" id="IPR018517">
    <property type="entry name" value="tRNA_hU_synthase_CS"/>
</dbReference>
<evidence type="ECO:0000256" key="14">
    <source>
        <dbReference type="ARBA" id="ARBA00022833"/>
    </source>
</evidence>
<dbReference type="GO" id="GO:0005634">
    <property type="term" value="C:nucleus"/>
    <property type="evidence" value="ECO:0007669"/>
    <property type="project" value="UniProtKB-SubCell"/>
</dbReference>
<sequence length="615" mass="69287">MTLEGEQPPAKKARVDEREVEYDEKQPGRIKGLAQIKPEFLVDASESKVDPKEEYNDEDEGRSSKEADNGDKKGKKNKRGQNKNRNLKQGREAIKLCEQIRDTGNVNDCEFGDKCKFVHDVEMYINSKPEDIEGICPVYAAIGYCPVGLKCRWLGSHYKDGRVLVDEERKESAKTSNYETNTVDSLMKNTLQRKRYDFSKSDKIIAYLDSTITRAETDPTAQEKAKENAAEYVEAPLFPEEKKKLNLHRAKILSPLTTVGNLPYRRLMKDLGADVTYSEMAFAIPLLQGTKAEWALPKAHSSEIGGFGVQVAAPKYWQAVKATQAVSELCPDTSEINLNCGCPIDLLYKQGAGSALMENPGKLARMLKGMNLVSGDIPVTVKIRTGTKDKQPTAITLAKRLIDEGNVASITIHGRSRAQRYTKLADWDYIKQFADTVKETRAAKDDDGEARGGGVKPFVVGNGDTYSWKDWYDHVETTGVDSIMVARGALIKPWIFEEINSMQYLDKSASERLDLIKTYANYGLEHWGSDEYGVNLTRRFLCEFLSFTHRYVPVGILEYMPPKINDRPPTWKGRNELETLLASSDYKDWIKITEMFLGPAAETFEFTPKHKSNAY</sequence>
<dbReference type="GO" id="GO:0006397">
    <property type="term" value="P:mRNA processing"/>
    <property type="evidence" value="ECO:0007669"/>
    <property type="project" value="UniProtKB-KW"/>
</dbReference>
<evidence type="ECO:0000256" key="11">
    <source>
        <dbReference type="ARBA" id="ARBA00022723"/>
    </source>
</evidence>
<keyword evidence="8 25" id="KW-0288">FMN</keyword>
<keyword evidence="13 24" id="KW-0863">Zinc-finger</keyword>
<comment type="subcellular location">
    <subcellularLocation>
        <location evidence="3">Cytoplasm</location>
    </subcellularLocation>
    <subcellularLocation>
        <location evidence="2">Nucleus</location>
    </subcellularLocation>
</comment>
<keyword evidence="10 25" id="KW-0819">tRNA processing</keyword>
<name>A0A642V8B1_9ASCO</name>
<dbReference type="GO" id="GO:0102265">
    <property type="term" value="F:tRNA-dihydrouridine47 synthase activity"/>
    <property type="evidence" value="ECO:0007669"/>
    <property type="project" value="UniProtKB-EC"/>
</dbReference>
<keyword evidence="14 24" id="KW-0862">Zinc</keyword>
<gene>
    <name evidence="28" type="ORF">TRICI_003643</name>
</gene>
<dbReference type="EMBL" id="SWFS01000267">
    <property type="protein sequence ID" value="KAA8911957.1"/>
    <property type="molecule type" value="Genomic_DNA"/>
</dbReference>
<evidence type="ECO:0000256" key="15">
    <source>
        <dbReference type="ARBA" id="ARBA00022857"/>
    </source>
</evidence>
<dbReference type="Pfam" id="PF25585">
    <property type="entry name" value="zf-CCCH_DUS3L"/>
    <property type="match status" value="1"/>
</dbReference>
<feature type="region of interest" description="Disordered" evidence="26">
    <location>
        <begin position="1"/>
        <end position="87"/>
    </location>
</feature>
<dbReference type="EC" id="1.3.1.89" evidence="4 25"/>
<dbReference type="Pfam" id="PF01207">
    <property type="entry name" value="Dus"/>
    <property type="match status" value="2"/>
</dbReference>
<keyword evidence="11 24" id="KW-0479">Metal-binding</keyword>
<dbReference type="Proteomes" id="UP000761534">
    <property type="component" value="Unassembled WGS sequence"/>
</dbReference>
<evidence type="ECO:0000256" key="8">
    <source>
        <dbReference type="ARBA" id="ARBA00022643"/>
    </source>
</evidence>
<keyword evidence="7 25" id="KW-0285">Flavoprotein</keyword>
<keyword evidence="12" id="KW-0677">Repeat</keyword>
<evidence type="ECO:0000256" key="3">
    <source>
        <dbReference type="ARBA" id="ARBA00004496"/>
    </source>
</evidence>
<keyword evidence="9" id="KW-0507">mRNA processing</keyword>
<dbReference type="PROSITE" id="PS50103">
    <property type="entry name" value="ZF_C3H1"/>
    <property type="match status" value="1"/>
</dbReference>
<keyword evidence="6" id="KW-0963">Cytoplasm</keyword>
<reference evidence="28" key="1">
    <citation type="journal article" date="2019" name="G3 (Bethesda)">
        <title>Genome Assemblies of Two Rare Opportunistic Yeast Pathogens: Diutina rugosa (syn. Candida rugosa) and Trichomonascus ciferrii (syn. Candida ciferrii).</title>
        <authorList>
            <person name="Mixao V."/>
            <person name="Saus E."/>
            <person name="Hansen A.P."/>
            <person name="Lass-Florl C."/>
            <person name="Gabaldon T."/>
        </authorList>
    </citation>
    <scope>NUCLEOTIDE SEQUENCE</scope>
    <source>
        <strain evidence="28">CBS 4856</strain>
    </source>
</reference>
<dbReference type="InterPro" id="IPR013785">
    <property type="entry name" value="Aldolase_TIM"/>
</dbReference>
<evidence type="ECO:0000256" key="22">
    <source>
        <dbReference type="ARBA" id="ARBA00049447"/>
    </source>
</evidence>
<evidence type="ECO:0000256" key="2">
    <source>
        <dbReference type="ARBA" id="ARBA00004123"/>
    </source>
</evidence>
<keyword evidence="15 25" id="KW-0521">NADP</keyword>
<evidence type="ECO:0000256" key="19">
    <source>
        <dbReference type="ARBA" id="ARBA00045934"/>
    </source>
</evidence>
<feature type="zinc finger region" description="C3H1-type" evidence="24">
    <location>
        <begin position="91"/>
        <end position="122"/>
    </location>
</feature>
<dbReference type="SUPFAM" id="SSF51395">
    <property type="entry name" value="FMN-linked oxidoreductases"/>
    <property type="match status" value="1"/>
</dbReference>
<dbReference type="OrthoDB" id="259935at2759"/>
<feature type="compositionally biased region" description="Basic residues" evidence="26">
    <location>
        <begin position="73"/>
        <end position="87"/>
    </location>
</feature>
<accession>A0A642V8B1</accession>
<dbReference type="FunFam" id="3.20.20.70:FF:000145">
    <property type="entry name" value="tRNA-dihydrouridine(47) synthase [NAD(P)(+)]"/>
    <property type="match status" value="1"/>
</dbReference>
<keyword evidence="17 25" id="KW-0520">NAD</keyword>
<evidence type="ECO:0000256" key="10">
    <source>
        <dbReference type="ARBA" id="ARBA00022694"/>
    </source>
</evidence>
<evidence type="ECO:0000256" key="12">
    <source>
        <dbReference type="ARBA" id="ARBA00022737"/>
    </source>
</evidence>
<evidence type="ECO:0000256" key="25">
    <source>
        <dbReference type="RuleBase" id="RU291113"/>
    </source>
</evidence>
<dbReference type="InterPro" id="IPR035587">
    <property type="entry name" value="DUS-like_FMN-bd"/>
</dbReference>
<dbReference type="AlphaFoldDB" id="A0A642V8B1"/>
<evidence type="ECO:0000256" key="9">
    <source>
        <dbReference type="ARBA" id="ARBA00022664"/>
    </source>
</evidence>
<organism evidence="28 29">
    <name type="scientific">Trichomonascus ciferrii</name>
    <dbReference type="NCBI Taxonomy" id="44093"/>
    <lineage>
        <taxon>Eukaryota</taxon>
        <taxon>Fungi</taxon>
        <taxon>Dikarya</taxon>
        <taxon>Ascomycota</taxon>
        <taxon>Saccharomycotina</taxon>
        <taxon>Dipodascomycetes</taxon>
        <taxon>Dipodascales</taxon>
        <taxon>Trichomonascaceae</taxon>
        <taxon>Trichomonascus</taxon>
        <taxon>Trichomonascus ciferrii complex</taxon>
    </lineage>
</organism>
<evidence type="ECO:0000256" key="21">
    <source>
        <dbReference type="ARBA" id="ARBA00048342"/>
    </source>
</evidence>
<comment type="catalytic activity">
    <reaction evidence="20">
        <text>5,6-dihydrouridine(47) in tRNA + NAD(+) = uridine(47) in tRNA + NADH + H(+)</text>
        <dbReference type="Rhea" id="RHEA:53364"/>
        <dbReference type="Rhea" id="RHEA-COMP:13539"/>
        <dbReference type="Rhea" id="RHEA-COMP:13540"/>
        <dbReference type="ChEBI" id="CHEBI:15378"/>
        <dbReference type="ChEBI" id="CHEBI:57540"/>
        <dbReference type="ChEBI" id="CHEBI:57945"/>
        <dbReference type="ChEBI" id="CHEBI:65315"/>
        <dbReference type="ChEBI" id="CHEBI:74443"/>
        <dbReference type="EC" id="1.3.1.89"/>
    </reaction>
    <physiologicalReaction direction="right-to-left" evidence="20">
        <dbReference type="Rhea" id="RHEA:53366"/>
    </physiologicalReaction>
</comment>